<keyword evidence="2" id="KW-0479">Metal-binding</keyword>
<dbReference type="GO" id="GO:0000724">
    <property type="term" value="P:double-strand break repair via homologous recombination"/>
    <property type="evidence" value="ECO:0007669"/>
    <property type="project" value="TreeGrafter"/>
</dbReference>
<protein>
    <submittedName>
        <fullName evidence="8">Replication factor A</fullName>
    </submittedName>
</protein>
<evidence type="ECO:0000256" key="4">
    <source>
        <dbReference type="ARBA" id="ARBA00022833"/>
    </source>
</evidence>
<dbReference type="PATRIC" id="fig|129848.4.peg.2288"/>
<evidence type="ECO:0000313" key="8">
    <source>
        <dbReference type="EMBL" id="SCG86778.1"/>
    </source>
</evidence>
<feature type="domain" description="OB" evidence="6">
    <location>
        <begin position="306"/>
        <end position="373"/>
    </location>
</feature>
<keyword evidence="4" id="KW-0862">Zinc</keyword>
<dbReference type="InterPro" id="IPR012340">
    <property type="entry name" value="NA-bd_OB-fold"/>
</dbReference>
<dbReference type="InterPro" id="IPR047192">
    <property type="entry name" value="Euk_RPA1_DBD_C"/>
</dbReference>
<dbReference type="Pfam" id="PF01336">
    <property type="entry name" value="tRNA_anti-codon"/>
    <property type="match status" value="3"/>
</dbReference>
<dbReference type="EMBL" id="LT607756">
    <property type="protein sequence ID" value="SCG86778.1"/>
    <property type="molecule type" value="Genomic_DNA"/>
</dbReference>
<evidence type="ECO:0000256" key="3">
    <source>
        <dbReference type="ARBA" id="ARBA00022771"/>
    </source>
</evidence>
<feature type="domain" description="Replication factor A C-terminal" evidence="7">
    <location>
        <begin position="662"/>
        <end position="788"/>
    </location>
</feature>
<reference evidence="8 9" key="1">
    <citation type="submission" date="2016-08" db="EMBL/GenBank/DDBJ databases">
        <authorList>
            <person name="Seilhamer J.J."/>
        </authorList>
    </citation>
    <scope>NUCLEOTIDE SEQUENCE [LARGE SCALE GENOMIC DNA]</scope>
    <source>
        <strain evidence="8">Buetzberg</strain>
    </source>
</reference>
<comment type="similarity">
    <text evidence="1">Belongs to the replication factor A protein 1 family.</text>
</comment>
<dbReference type="AlphaFoldDB" id="A0A1D3L5E6"/>
<dbReference type="Gene3D" id="2.40.50.140">
    <property type="entry name" value="Nucleic acid-binding proteins"/>
    <property type="match status" value="6"/>
</dbReference>
<dbReference type="InterPro" id="IPR051231">
    <property type="entry name" value="SOSS-B"/>
</dbReference>
<dbReference type="Proteomes" id="UP000094707">
    <property type="component" value="Chromosome I"/>
</dbReference>
<feature type="domain" description="OB" evidence="6">
    <location>
        <begin position="82"/>
        <end position="143"/>
    </location>
</feature>
<feature type="domain" description="OB" evidence="6">
    <location>
        <begin position="196"/>
        <end position="273"/>
    </location>
</feature>
<evidence type="ECO:0000256" key="2">
    <source>
        <dbReference type="ARBA" id="ARBA00022723"/>
    </source>
</evidence>
<dbReference type="GO" id="GO:0003677">
    <property type="term" value="F:DNA binding"/>
    <property type="evidence" value="ECO:0007669"/>
    <property type="project" value="UniProtKB-KW"/>
</dbReference>
<dbReference type="PANTHER" id="PTHR13356">
    <property type="entry name" value="OB FOLD NUCLEIC ACID BINDING PROTEIN-RELATED"/>
    <property type="match status" value="1"/>
</dbReference>
<dbReference type="SUPFAM" id="SSF50249">
    <property type="entry name" value="Nucleic acid-binding proteins"/>
    <property type="match status" value="6"/>
</dbReference>
<dbReference type="STRING" id="118062.MCBB_2239"/>
<organism evidence="8 9">
    <name type="scientific">Methanobacterium congolense</name>
    <dbReference type="NCBI Taxonomy" id="118062"/>
    <lineage>
        <taxon>Archaea</taxon>
        <taxon>Methanobacteriati</taxon>
        <taxon>Methanobacteriota</taxon>
        <taxon>Methanomada group</taxon>
        <taxon>Methanobacteria</taxon>
        <taxon>Methanobacteriales</taxon>
        <taxon>Methanobacteriaceae</taxon>
        <taxon>Methanobacterium</taxon>
    </lineage>
</organism>
<dbReference type="CDD" id="cd04491">
    <property type="entry name" value="SoSSB_OBF"/>
    <property type="match status" value="5"/>
</dbReference>
<evidence type="ECO:0000259" key="6">
    <source>
        <dbReference type="Pfam" id="PF01336"/>
    </source>
</evidence>
<accession>A0A1D3L5E6</accession>
<dbReference type="RefSeq" id="WP_071907809.1">
    <property type="nucleotide sequence ID" value="NZ_LT607756.1"/>
</dbReference>
<evidence type="ECO:0000259" key="7">
    <source>
        <dbReference type="Pfam" id="PF08646"/>
    </source>
</evidence>
<keyword evidence="3" id="KW-0863">Zinc-finger</keyword>
<dbReference type="Pfam" id="PF08646">
    <property type="entry name" value="Rep_fac-A_C"/>
    <property type="match status" value="1"/>
</dbReference>
<name>A0A1D3L5E6_9EURY</name>
<gene>
    <name evidence="8" type="primary">rpa</name>
    <name evidence="8" type="ORF">MCBB_2239</name>
</gene>
<proteinExistence type="inferred from homology"/>
<evidence type="ECO:0000313" key="9">
    <source>
        <dbReference type="Proteomes" id="UP000094707"/>
    </source>
</evidence>
<keyword evidence="5" id="KW-0238">DNA-binding</keyword>
<sequence length="795" mass="90326">MSGEVNDEIMKEYERIKDKISYEDFLKKMEERKKEYEDVSFMSDLDIARTITGEYIDEKNEALSEGNKPQKISQLTAGHDNVCVIGRIMSVSNVKKFTNRKGNHGKLANMIIADETGQIRVTLWTENVKFLDEVIEGDVVKLNRVEVKQGFRNENNEIQTSRDSKLEKITDGNFEELPKYEEKLTNLADVKGESTVNVVARIIRIPRVRTFDRNGNDGKVMSLEIQDKTGQMQLTLWNNDVGIVEDLKLKEGDSIKVLGAQSRLRNGEVSLTHSWRGRIIKGEFDVPEYDEDILKIGDAHEMKNVTVIGVVCKNYDKITFERNDGSKGQVKSIEMQDETGSIRVTLWNDDADMKLEKGSIIKITGGNIEFDEYSGTDYRINTNWNTKIDEDPEIDDKLRENLQKCGDYIKPVEISTLNEMDDEGDEVDIIGRIISVQDPSEFQRTDGTSGTVRTVEIGDATGVVRTSFWDEKAEKSLNPGDAVKIENARTRFGNYNMELSVGRTSRLMEPSEEETKNLPSLSEIEEKIYKTKHVDELEEGDQNIRLLGRILNVYDPNQFQRSDGTQGIVRTVEIADGTGTVRASFWDEKANLPMKAGDTIKIENPRVNYRDGNIEISISRNTVVTKPKEDETGKLPSLDEIQDMIYKNRKIEDVEEEDRNIKVTGQIVEAYGNKILYEMCPNCNKRVNFSENAYICDICGEEIDEPNYLMIISCVMEDETGTMRATFFRKAAEEFIGMTTDEVRDVIAKTGDEGSLEDKVADMVGQEITIIADASYDEYNEEIRLNAKKVVSLKI</sequence>
<dbReference type="GO" id="GO:0010212">
    <property type="term" value="P:response to ionizing radiation"/>
    <property type="evidence" value="ECO:0007669"/>
    <property type="project" value="TreeGrafter"/>
</dbReference>
<dbReference type="CDD" id="cd04476">
    <property type="entry name" value="RPA1_DBD_C"/>
    <property type="match status" value="1"/>
</dbReference>
<keyword evidence="9" id="KW-1185">Reference proteome</keyword>
<dbReference type="OrthoDB" id="6262at2157"/>
<dbReference type="GeneID" id="30413074"/>
<evidence type="ECO:0000256" key="5">
    <source>
        <dbReference type="ARBA" id="ARBA00023125"/>
    </source>
</evidence>
<dbReference type="InterPro" id="IPR004365">
    <property type="entry name" value="NA-bd_OB_tRNA"/>
</dbReference>
<dbReference type="KEGG" id="mcub:MCBB_2239"/>
<evidence type="ECO:0000256" key="1">
    <source>
        <dbReference type="ARBA" id="ARBA00005690"/>
    </source>
</evidence>
<dbReference type="GO" id="GO:0008270">
    <property type="term" value="F:zinc ion binding"/>
    <property type="evidence" value="ECO:0007669"/>
    <property type="project" value="UniProtKB-KW"/>
</dbReference>
<dbReference type="InterPro" id="IPR013955">
    <property type="entry name" value="Rep_factor-A_C"/>
</dbReference>
<dbReference type="PANTHER" id="PTHR13356:SF0">
    <property type="entry name" value="SOSS COMPLEX SUBUNIT B HOMOLOG"/>
    <property type="match status" value="1"/>
</dbReference>